<organism evidence="2">
    <name type="scientific">Anopheles sinensis</name>
    <name type="common">Mosquito</name>
    <dbReference type="NCBI Taxonomy" id="74873"/>
    <lineage>
        <taxon>Eukaryota</taxon>
        <taxon>Metazoa</taxon>
        <taxon>Ecdysozoa</taxon>
        <taxon>Arthropoda</taxon>
        <taxon>Hexapoda</taxon>
        <taxon>Insecta</taxon>
        <taxon>Pterygota</taxon>
        <taxon>Neoptera</taxon>
        <taxon>Endopterygota</taxon>
        <taxon>Diptera</taxon>
        <taxon>Nematocera</taxon>
        <taxon>Culicoidea</taxon>
        <taxon>Culicidae</taxon>
        <taxon>Anophelinae</taxon>
        <taxon>Anopheles</taxon>
    </lineage>
</organism>
<dbReference type="EMBL" id="KE525346">
    <property type="protein sequence ID" value="KFB49645.1"/>
    <property type="molecule type" value="Genomic_DNA"/>
</dbReference>
<dbReference type="VEuPathDB" id="VectorBase:ASIS006862"/>
<evidence type="ECO:0000256" key="1">
    <source>
        <dbReference type="SAM" id="SignalP"/>
    </source>
</evidence>
<name>A0A084WHF1_ANOSI</name>
<reference evidence="3" key="2">
    <citation type="submission" date="2020-05" db="UniProtKB">
        <authorList>
            <consortium name="EnsemblMetazoa"/>
        </authorList>
    </citation>
    <scope>IDENTIFICATION</scope>
</reference>
<gene>
    <name evidence="2" type="ORF">ZHAS_00017664</name>
</gene>
<keyword evidence="4" id="KW-1185">Reference proteome</keyword>
<dbReference type="EMBL" id="ATLV01023809">
    <property type="status" value="NOT_ANNOTATED_CDS"/>
    <property type="molecule type" value="Genomic_DNA"/>
</dbReference>
<reference evidence="2 4" key="1">
    <citation type="journal article" date="2014" name="BMC Genomics">
        <title>Genome sequence of Anopheles sinensis provides insight into genetics basis of mosquito competence for malaria parasites.</title>
        <authorList>
            <person name="Zhou D."/>
            <person name="Zhang D."/>
            <person name="Ding G."/>
            <person name="Shi L."/>
            <person name="Hou Q."/>
            <person name="Ye Y."/>
            <person name="Xu Y."/>
            <person name="Zhou H."/>
            <person name="Xiong C."/>
            <person name="Li S."/>
            <person name="Yu J."/>
            <person name="Hong S."/>
            <person name="Yu X."/>
            <person name="Zou P."/>
            <person name="Chen C."/>
            <person name="Chang X."/>
            <person name="Wang W."/>
            <person name="Lv Y."/>
            <person name="Sun Y."/>
            <person name="Ma L."/>
            <person name="Shen B."/>
            <person name="Zhu C."/>
        </authorList>
    </citation>
    <scope>NUCLEOTIDE SEQUENCE [LARGE SCALE GENOMIC DNA]</scope>
</reference>
<dbReference type="Proteomes" id="UP000030765">
    <property type="component" value="Unassembled WGS sequence"/>
</dbReference>
<evidence type="ECO:0000313" key="4">
    <source>
        <dbReference type="Proteomes" id="UP000030765"/>
    </source>
</evidence>
<sequence length="223" mass="24059">MRGFICLALLSVAISVVAADRGEALKLFSDLKRSKKSRGLGRSDDFVSVVQSELLLAEEEYVRSSISGESGVLEALSEGAAQNSGPACVDFIKQKAGIMMNLAGVSYATCLRVVDDEVFAALSAATDGAVSRDQYDAANVLNAFRGENIFVDPSRIRGKLQQRMRGSFRLPALEADKIAEVKTELAAVKDRFVKCMQTARGGLEDTLKATSKQLKLVCADERE</sequence>
<dbReference type="AlphaFoldDB" id="A0A084WHF1"/>
<feature type="chain" id="PRO_5001784731" evidence="1">
    <location>
        <begin position="20"/>
        <end position="223"/>
    </location>
</feature>
<keyword evidence="1" id="KW-0732">Signal</keyword>
<feature type="signal peptide" evidence="1">
    <location>
        <begin position="1"/>
        <end position="19"/>
    </location>
</feature>
<dbReference type="OrthoDB" id="7734130at2759"/>
<dbReference type="OMA" id="FRACMAT"/>
<evidence type="ECO:0000313" key="2">
    <source>
        <dbReference type="EMBL" id="KFB49645.1"/>
    </source>
</evidence>
<protein>
    <submittedName>
        <fullName evidence="2">AGAP007747-PA-like protein</fullName>
    </submittedName>
</protein>
<evidence type="ECO:0000313" key="3">
    <source>
        <dbReference type="EnsemblMetazoa" id="ASIC017664-PA"/>
    </source>
</evidence>
<dbReference type="VEuPathDB" id="VectorBase:ASIC017664"/>
<accession>A0A084WHF1</accession>
<proteinExistence type="predicted"/>
<dbReference type="EnsemblMetazoa" id="ASIC017664-RA">
    <property type="protein sequence ID" value="ASIC017664-PA"/>
    <property type="gene ID" value="ASIC017664"/>
</dbReference>